<evidence type="ECO:0000256" key="1">
    <source>
        <dbReference type="SAM" id="MobiDB-lite"/>
    </source>
</evidence>
<dbReference type="AlphaFoldDB" id="A0AAV7GGD7"/>
<feature type="compositionally biased region" description="Polar residues" evidence="1">
    <location>
        <begin position="62"/>
        <end position="71"/>
    </location>
</feature>
<gene>
    <name evidence="2" type="ORF">IEQ34_016397</name>
</gene>
<name>A0AAV7GGD7_DENCH</name>
<accession>A0AAV7GGD7</accession>
<evidence type="ECO:0000313" key="3">
    <source>
        <dbReference type="Proteomes" id="UP000775213"/>
    </source>
</evidence>
<feature type="region of interest" description="Disordered" evidence="1">
    <location>
        <begin position="1"/>
        <end position="25"/>
    </location>
</feature>
<feature type="compositionally biased region" description="Polar residues" evidence="1">
    <location>
        <begin position="78"/>
        <end position="87"/>
    </location>
</feature>
<evidence type="ECO:0000313" key="2">
    <source>
        <dbReference type="EMBL" id="KAH0454473.1"/>
    </source>
</evidence>
<feature type="region of interest" description="Disordered" evidence="1">
    <location>
        <begin position="62"/>
        <end position="87"/>
    </location>
</feature>
<dbReference type="Proteomes" id="UP000775213">
    <property type="component" value="Unassembled WGS sequence"/>
</dbReference>
<dbReference type="EMBL" id="JAGFBR010000015">
    <property type="protein sequence ID" value="KAH0454473.1"/>
    <property type="molecule type" value="Genomic_DNA"/>
</dbReference>
<protein>
    <submittedName>
        <fullName evidence="2">Uncharacterized protein</fullName>
    </submittedName>
</protein>
<sequence>MAGLMRCQDEEPKEPQPFQESSRRGLSDDYINTFFQLIGQINHDKLCDAMHEQVLNSETTATTISSLSLQTNRERSQNDSVNSKASE</sequence>
<reference evidence="2 3" key="1">
    <citation type="journal article" date="2021" name="Hortic Res">
        <title>Chromosome-scale assembly of the Dendrobium chrysotoxum genome enhances the understanding of orchid evolution.</title>
        <authorList>
            <person name="Zhang Y."/>
            <person name="Zhang G.Q."/>
            <person name="Zhang D."/>
            <person name="Liu X.D."/>
            <person name="Xu X.Y."/>
            <person name="Sun W.H."/>
            <person name="Yu X."/>
            <person name="Zhu X."/>
            <person name="Wang Z.W."/>
            <person name="Zhao X."/>
            <person name="Zhong W.Y."/>
            <person name="Chen H."/>
            <person name="Yin W.L."/>
            <person name="Huang T."/>
            <person name="Niu S.C."/>
            <person name="Liu Z.J."/>
        </authorList>
    </citation>
    <scope>NUCLEOTIDE SEQUENCE [LARGE SCALE GENOMIC DNA]</scope>
    <source>
        <strain evidence="2">Lindl</strain>
    </source>
</reference>
<proteinExistence type="predicted"/>
<keyword evidence="3" id="KW-1185">Reference proteome</keyword>
<comment type="caution">
    <text evidence="2">The sequence shown here is derived from an EMBL/GenBank/DDBJ whole genome shotgun (WGS) entry which is preliminary data.</text>
</comment>
<organism evidence="2 3">
    <name type="scientific">Dendrobium chrysotoxum</name>
    <name type="common">Orchid</name>
    <dbReference type="NCBI Taxonomy" id="161865"/>
    <lineage>
        <taxon>Eukaryota</taxon>
        <taxon>Viridiplantae</taxon>
        <taxon>Streptophyta</taxon>
        <taxon>Embryophyta</taxon>
        <taxon>Tracheophyta</taxon>
        <taxon>Spermatophyta</taxon>
        <taxon>Magnoliopsida</taxon>
        <taxon>Liliopsida</taxon>
        <taxon>Asparagales</taxon>
        <taxon>Orchidaceae</taxon>
        <taxon>Epidendroideae</taxon>
        <taxon>Malaxideae</taxon>
        <taxon>Dendrobiinae</taxon>
        <taxon>Dendrobium</taxon>
    </lineage>
</organism>